<evidence type="ECO:0000313" key="3">
    <source>
        <dbReference type="EMBL" id="MEV4926383.1"/>
    </source>
</evidence>
<feature type="region of interest" description="Disordered" evidence="2">
    <location>
        <begin position="1"/>
        <end position="30"/>
    </location>
</feature>
<protein>
    <submittedName>
        <fullName evidence="3">Cytochrome P450</fullName>
    </submittedName>
</protein>
<dbReference type="Pfam" id="PF00067">
    <property type="entry name" value="p450"/>
    <property type="match status" value="1"/>
</dbReference>
<dbReference type="InterPro" id="IPR002397">
    <property type="entry name" value="Cyt_P450_B"/>
</dbReference>
<dbReference type="CDD" id="cd11029">
    <property type="entry name" value="CYP107-like"/>
    <property type="match status" value="1"/>
</dbReference>
<dbReference type="InterPro" id="IPR036396">
    <property type="entry name" value="Cyt_P450_sf"/>
</dbReference>
<dbReference type="PRINTS" id="PR00359">
    <property type="entry name" value="BP450"/>
</dbReference>
<dbReference type="PANTHER" id="PTHR46696:SF1">
    <property type="entry name" value="CYTOCHROME P450 YJIB-RELATED"/>
    <property type="match status" value="1"/>
</dbReference>
<dbReference type="PANTHER" id="PTHR46696">
    <property type="entry name" value="P450, PUTATIVE (EUROFUNG)-RELATED"/>
    <property type="match status" value="1"/>
</dbReference>
<dbReference type="RefSeq" id="WP_366089798.1">
    <property type="nucleotide sequence ID" value="NZ_JBFASG010000033.1"/>
</dbReference>
<name>A0ABV3J116_9ACTN</name>
<accession>A0ABV3J116</accession>
<evidence type="ECO:0000256" key="1">
    <source>
        <dbReference type="ARBA" id="ARBA00010617"/>
    </source>
</evidence>
<dbReference type="EMBL" id="JBFASG010000033">
    <property type="protein sequence ID" value="MEV4926383.1"/>
    <property type="molecule type" value="Genomic_DNA"/>
</dbReference>
<proteinExistence type="inferred from homology"/>
<evidence type="ECO:0000313" key="4">
    <source>
        <dbReference type="Proteomes" id="UP001552479"/>
    </source>
</evidence>
<comment type="similarity">
    <text evidence="1">Belongs to the cytochrome P450 family.</text>
</comment>
<dbReference type="Proteomes" id="UP001552479">
    <property type="component" value="Unassembled WGS sequence"/>
</dbReference>
<reference evidence="3 4" key="1">
    <citation type="submission" date="2024-06" db="EMBL/GenBank/DDBJ databases">
        <title>The Natural Products Discovery Center: Release of the First 8490 Sequenced Strains for Exploring Actinobacteria Biosynthetic Diversity.</title>
        <authorList>
            <person name="Kalkreuter E."/>
            <person name="Kautsar S.A."/>
            <person name="Yang D."/>
            <person name="Bader C.D."/>
            <person name="Teijaro C.N."/>
            <person name="Fluegel L."/>
            <person name="Davis C.M."/>
            <person name="Simpson J.R."/>
            <person name="Lauterbach L."/>
            <person name="Steele A.D."/>
            <person name="Gui C."/>
            <person name="Meng S."/>
            <person name="Li G."/>
            <person name="Viehrig K."/>
            <person name="Ye F."/>
            <person name="Su P."/>
            <person name="Kiefer A.F."/>
            <person name="Nichols A."/>
            <person name="Cepeda A.J."/>
            <person name="Yan W."/>
            <person name="Fan B."/>
            <person name="Jiang Y."/>
            <person name="Adhikari A."/>
            <person name="Zheng C.-J."/>
            <person name="Schuster L."/>
            <person name="Cowan T.M."/>
            <person name="Smanski M.J."/>
            <person name="Chevrette M.G."/>
            <person name="De Carvalho L.P.S."/>
            <person name="Shen B."/>
        </authorList>
    </citation>
    <scope>NUCLEOTIDE SEQUENCE [LARGE SCALE GENOMIC DNA]</scope>
    <source>
        <strain evidence="3 4">NPDC053791</strain>
    </source>
</reference>
<dbReference type="InterPro" id="IPR001128">
    <property type="entry name" value="Cyt_P450"/>
</dbReference>
<sequence>MTAMEETGATSRPTPGATSSGSLMPVPAFDPADSGPPCAYARLRTEQPVVKALMPNGETGWLISRHEDVRAAFADPRLTRPLLSAWPPREDADAPPPCLPTFLEMTGEHHTRVRRAVSPLFTRRRLEFMAPRIRAMAEELIDTMVRGSADRTGDLVASFTEPLPLRVLCETAGLPHEDRDLYLPHTLTLLSAAGLPMEEILAALYALQDYASGLIDRREKESGEGREDYVSLLLAESRREGGDLTRDDVVSFVVTMLMAGYKTNIQHTANALLALLTHPGQLRRLRDEPDGIDTAVEELLRHVPLMNAINVLVALEDFTLHGQRIRAGDAVLPVIASANRDPDAFPDPDRLDLTRSPNAHTAFGYGPHYCTGAHLTRLQLSVALQVLLEKLPDLELAEPADSLPWDETTPLRAPARLPVRW</sequence>
<dbReference type="SUPFAM" id="SSF48264">
    <property type="entry name" value="Cytochrome P450"/>
    <property type="match status" value="1"/>
</dbReference>
<comment type="caution">
    <text evidence="3">The sequence shown here is derived from an EMBL/GenBank/DDBJ whole genome shotgun (WGS) entry which is preliminary data.</text>
</comment>
<dbReference type="Gene3D" id="1.10.630.10">
    <property type="entry name" value="Cytochrome P450"/>
    <property type="match status" value="1"/>
</dbReference>
<keyword evidence="4" id="KW-1185">Reference proteome</keyword>
<feature type="compositionally biased region" description="Polar residues" evidence="2">
    <location>
        <begin position="8"/>
        <end position="22"/>
    </location>
</feature>
<gene>
    <name evidence="3" type="ORF">AB0L03_26745</name>
</gene>
<organism evidence="3 4">
    <name type="scientific">Streptomyces roseoverticillatus</name>
    <dbReference type="NCBI Taxonomy" id="66429"/>
    <lineage>
        <taxon>Bacteria</taxon>
        <taxon>Bacillati</taxon>
        <taxon>Actinomycetota</taxon>
        <taxon>Actinomycetes</taxon>
        <taxon>Kitasatosporales</taxon>
        <taxon>Streptomycetaceae</taxon>
        <taxon>Streptomyces</taxon>
    </lineage>
</organism>
<evidence type="ECO:0000256" key="2">
    <source>
        <dbReference type="SAM" id="MobiDB-lite"/>
    </source>
</evidence>